<feature type="compositionally biased region" description="Basic and acidic residues" evidence="1">
    <location>
        <begin position="22"/>
        <end position="43"/>
    </location>
</feature>
<accession>A0A427A6T6</accession>
<dbReference type="Proteomes" id="UP000287651">
    <property type="component" value="Unassembled WGS sequence"/>
</dbReference>
<organism evidence="2 3">
    <name type="scientific">Ensete ventricosum</name>
    <name type="common">Abyssinian banana</name>
    <name type="synonym">Musa ensete</name>
    <dbReference type="NCBI Taxonomy" id="4639"/>
    <lineage>
        <taxon>Eukaryota</taxon>
        <taxon>Viridiplantae</taxon>
        <taxon>Streptophyta</taxon>
        <taxon>Embryophyta</taxon>
        <taxon>Tracheophyta</taxon>
        <taxon>Spermatophyta</taxon>
        <taxon>Magnoliopsida</taxon>
        <taxon>Liliopsida</taxon>
        <taxon>Zingiberales</taxon>
        <taxon>Musaceae</taxon>
        <taxon>Ensete</taxon>
    </lineage>
</organism>
<comment type="caution">
    <text evidence="2">The sequence shown here is derived from an EMBL/GenBank/DDBJ whole genome shotgun (WGS) entry which is preliminary data.</text>
</comment>
<dbReference type="AlphaFoldDB" id="A0A427A6T6"/>
<sequence>MPRVWRDLTERHPPPVETLPDDGVKREPQPRLQGVDRDTEPPRTRVGICEPHFQWYADKGKHRHVSPSLLLALPLVISHRVHRQRLP</sequence>
<reference evidence="2 3" key="1">
    <citation type="journal article" date="2014" name="Agronomy (Basel)">
        <title>A Draft Genome Sequence for Ensete ventricosum, the Drought-Tolerant Tree Against Hunger.</title>
        <authorList>
            <person name="Harrison J."/>
            <person name="Moore K.A."/>
            <person name="Paszkiewicz K."/>
            <person name="Jones T."/>
            <person name="Grant M."/>
            <person name="Ambacheew D."/>
            <person name="Muzemil S."/>
            <person name="Studholme D.J."/>
        </authorList>
    </citation>
    <scope>NUCLEOTIDE SEQUENCE [LARGE SCALE GENOMIC DNA]</scope>
</reference>
<feature type="compositionally biased region" description="Basic and acidic residues" evidence="1">
    <location>
        <begin position="1"/>
        <end position="14"/>
    </location>
</feature>
<evidence type="ECO:0000313" key="2">
    <source>
        <dbReference type="EMBL" id="RRT71945.1"/>
    </source>
</evidence>
<evidence type="ECO:0000256" key="1">
    <source>
        <dbReference type="SAM" id="MobiDB-lite"/>
    </source>
</evidence>
<dbReference type="EMBL" id="AMZH03003557">
    <property type="protein sequence ID" value="RRT71945.1"/>
    <property type="molecule type" value="Genomic_DNA"/>
</dbReference>
<gene>
    <name evidence="2" type="ORF">B296_00009429</name>
</gene>
<name>A0A427A6T6_ENSVE</name>
<protein>
    <submittedName>
        <fullName evidence="2">Uncharacterized protein</fullName>
    </submittedName>
</protein>
<proteinExistence type="predicted"/>
<feature type="region of interest" description="Disordered" evidence="1">
    <location>
        <begin position="1"/>
        <end position="45"/>
    </location>
</feature>
<evidence type="ECO:0000313" key="3">
    <source>
        <dbReference type="Proteomes" id="UP000287651"/>
    </source>
</evidence>